<dbReference type="SUPFAM" id="SSF53850">
    <property type="entry name" value="Periplasmic binding protein-like II"/>
    <property type="match status" value="1"/>
</dbReference>
<comment type="similarity">
    <text evidence="1">Belongs to the UPF0065 (bug) family.</text>
</comment>
<dbReference type="PANTHER" id="PTHR42928">
    <property type="entry name" value="TRICARBOXYLATE-BINDING PROTEIN"/>
    <property type="match status" value="1"/>
</dbReference>
<dbReference type="PANTHER" id="PTHR42928:SF5">
    <property type="entry name" value="BLR1237 PROTEIN"/>
    <property type="match status" value="1"/>
</dbReference>
<protein>
    <submittedName>
        <fullName evidence="2">Tripartite tricarboxylate transporter substrate binding protein</fullName>
    </submittedName>
</protein>
<accession>A0ABY4VI55</accession>
<dbReference type="RefSeq" id="WP_252251513.1">
    <property type="nucleotide sequence ID" value="NZ_CP098735.1"/>
</dbReference>
<evidence type="ECO:0000256" key="1">
    <source>
        <dbReference type="ARBA" id="ARBA00006987"/>
    </source>
</evidence>
<reference evidence="2" key="1">
    <citation type="submission" date="2022-06" db="EMBL/GenBank/DDBJ databases">
        <title>Complete genome sequence and characterization of Cupriavidus gilardii QJ1 isolated from contaminating cells.</title>
        <authorList>
            <person name="Qi J."/>
        </authorList>
    </citation>
    <scope>NUCLEOTIDE SEQUENCE</scope>
    <source>
        <strain evidence="2">QJ1</strain>
    </source>
</reference>
<dbReference type="Pfam" id="PF03401">
    <property type="entry name" value="TctC"/>
    <property type="match status" value="1"/>
</dbReference>
<dbReference type="Gene3D" id="3.40.190.10">
    <property type="entry name" value="Periplasmic binding protein-like II"/>
    <property type="match status" value="1"/>
</dbReference>
<keyword evidence="3" id="KW-1185">Reference proteome</keyword>
<dbReference type="InterPro" id="IPR005064">
    <property type="entry name" value="BUG"/>
</dbReference>
<evidence type="ECO:0000313" key="2">
    <source>
        <dbReference type="EMBL" id="USE76899.1"/>
    </source>
</evidence>
<sequence>MPLHRASRSLPPSASTTGVVKTRRATLGLGAATLLSLLAPAGAIGAANGNGGPAGTSGTSGIAGTSPAPLGPIAGGKTIRILVGAPAGGTTDTLARTIATEMGKLLDQSVVVENRPGAGGNIAAELVAQSAPDGSTLLMSFTSHTINATLYKNLPFDPVADFTPITLVASVPSVLVAHPSVPANNVAELIQLAKSRPGKLNFGIGAVGSSVHLAGDMFKMLTGTYIVNIPYKGTTPAVTDLLSGRVELMFASTLNVLPHIKAGKLKALGVTSPAPLPQLPGVPPISQTVKGFESNAWFGLFGPAGLPPEVTRTLYQAARRGLETPAVARRLENDGAQPVANTPEAFSAFVKQDIKRWATVVRYSGAKVE</sequence>
<dbReference type="InterPro" id="IPR042100">
    <property type="entry name" value="Bug_dom1"/>
</dbReference>
<name>A0ABY4VI55_9BURK</name>
<dbReference type="Gene3D" id="3.40.190.150">
    <property type="entry name" value="Bordetella uptake gene, domain 1"/>
    <property type="match status" value="1"/>
</dbReference>
<dbReference type="CDD" id="cd13578">
    <property type="entry name" value="PBP2_Bug27"/>
    <property type="match status" value="1"/>
</dbReference>
<gene>
    <name evidence="2" type="ORF">NDR89_06445</name>
</gene>
<dbReference type="Proteomes" id="UP001056648">
    <property type="component" value="Chromosome 1"/>
</dbReference>
<evidence type="ECO:0000313" key="3">
    <source>
        <dbReference type="Proteomes" id="UP001056648"/>
    </source>
</evidence>
<organism evidence="2 3">
    <name type="scientific">Cupriavidus gilardii</name>
    <dbReference type="NCBI Taxonomy" id="82541"/>
    <lineage>
        <taxon>Bacteria</taxon>
        <taxon>Pseudomonadati</taxon>
        <taxon>Pseudomonadota</taxon>
        <taxon>Betaproteobacteria</taxon>
        <taxon>Burkholderiales</taxon>
        <taxon>Burkholderiaceae</taxon>
        <taxon>Cupriavidus</taxon>
    </lineage>
</organism>
<dbReference type="EMBL" id="CP098735">
    <property type="protein sequence ID" value="USE76899.1"/>
    <property type="molecule type" value="Genomic_DNA"/>
</dbReference>
<proteinExistence type="inferred from homology"/>